<comment type="caution">
    <text evidence="2">The sequence shown here is derived from an EMBL/GenBank/DDBJ whole genome shotgun (WGS) entry which is preliminary data.</text>
</comment>
<accession>A0A9J6EXV2</accession>
<gene>
    <name evidence="2" type="ORF">HPB51_005556</name>
</gene>
<protein>
    <recommendedName>
        <fullName evidence="1">PiggyBac transposable element-derived protein domain-containing protein</fullName>
    </recommendedName>
</protein>
<reference evidence="2" key="1">
    <citation type="journal article" date="2020" name="Cell">
        <title>Large-Scale Comparative Analyses of Tick Genomes Elucidate Their Genetic Diversity and Vector Capacities.</title>
        <authorList>
            <consortium name="Tick Genome and Microbiome Consortium (TIGMIC)"/>
            <person name="Jia N."/>
            <person name="Wang J."/>
            <person name="Shi W."/>
            <person name="Du L."/>
            <person name="Sun Y."/>
            <person name="Zhan W."/>
            <person name="Jiang J.F."/>
            <person name="Wang Q."/>
            <person name="Zhang B."/>
            <person name="Ji P."/>
            <person name="Bell-Sakyi L."/>
            <person name="Cui X.M."/>
            <person name="Yuan T.T."/>
            <person name="Jiang B.G."/>
            <person name="Yang W.F."/>
            <person name="Lam T.T."/>
            <person name="Chang Q.C."/>
            <person name="Ding S.J."/>
            <person name="Wang X.J."/>
            <person name="Zhu J.G."/>
            <person name="Ruan X.D."/>
            <person name="Zhao L."/>
            <person name="Wei J.T."/>
            <person name="Ye R.Z."/>
            <person name="Que T.C."/>
            <person name="Du C.H."/>
            <person name="Zhou Y.H."/>
            <person name="Cheng J.X."/>
            <person name="Dai P.F."/>
            <person name="Guo W.B."/>
            <person name="Han X.H."/>
            <person name="Huang E.J."/>
            <person name="Li L.F."/>
            <person name="Wei W."/>
            <person name="Gao Y.C."/>
            <person name="Liu J.Z."/>
            <person name="Shao H.Z."/>
            <person name="Wang X."/>
            <person name="Wang C.C."/>
            <person name="Yang T.C."/>
            <person name="Huo Q.B."/>
            <person name="Li W."/>
            <person name="Chen H.Y."/>
            <person name="Chen S.E."/>
            <person name="Zhou L.G."/>
            <person name="Ni X.B."/>
            <person name="Tian J.H."/>
            <person name="Sheng Y."/>
            <person name="Liu T."/>
            <person name="Pan Y.S."/>
            <person name="Xia L.Y."/>
            <person name="Li J."/>
            <person name="Zhao F."/>
            <person name="Cao W.C."/>
        </authorList>
    </citation>
    <scope>NUCLEOTIDE SEQUENCE</scope>
    <source>
        <strain evidence="2">Rmic-2018</strain>
    </source>
</reference>
<organism evidence="2 3">
    <name type="scientific">Rhipicephalus microplus</name>
    <name type="common">Cattle tick</name>
    <name type="synonym">Boophilus microplus</name>
    <dbReference type="NCBI Taxonomy" id="6941"/>
    <lineage>
        <taxon>Eukaryota</taxon>
        <taxon>Metazoa</taxon>
        <taxon>Ecdysozoa</taxon>
        <taxon>Arthropoda</taxon>
        <taxon>Chelicerata</taxon>
        <taxon>Arachnida</taxon>
        <taxon>Acari</taxon>
        <taxon>Parasitiformes</taxon>
        <taxon>Ixodida</taxon>
        <taxon>Ixodoidea</taxon>
        <taxon>Ixodidae</taxon>
        <taxon>Rhipicephalinae</taxon>
        <taxon>Rhipicephalus</taxon>
        <taxon>Boophilus</taxon>
    </lineage>
</organism>
<dbReference type="Pfam" id="PF13843">
    <property type="entry name" value="DDE_Tnp_1_7"/>
    <property type="match status" value="1"/>
</dbReference>
<reference evidence="2" key="2">
    <citation type="submission" date="2021-09" db="EMBL/GenBank/DDBJ databases">
        <authorList>
            <person name="Jia N."/>
            <person name="Wang J."/>
            <person name="Shi W."/>
            <person name="Du L."/>
            <person name="Sun Y."/>
            <person name="Zhan W."/>
            <person name="Jiang J."/>
            <person name="Wang Q."/>
            <person name="Zhang B."/>
            <person name="Ji P."/>
            <person name="Sakyi L.B."/>
            <person name="Cui X."/>
            <person name="Yuan T."/>
            <person name="Jiang B."/>
            <person name="Yang W."/>
            <person name="Lam T.T.-Y."/>
            <person name="Chang Q."/>
            <person name="Ding S."/>
            <person name="Wang X."/>
            <person name="Zhu J."/>
            <person name="Ruan X."/>
            <person name="Zhao L."/>
            <person name="Wei J."/>
            <person name="Que T."/>
            <person name="Du C."/>
            <person name="Cheng J."/>
            <person name="Dai P."/>
            <person name="Han X."/>
            <person name="Huang E."/>
            <person name="Gao Y."/>
            <person name="Liu J."/>
            <person name="Shao H."/>
            <person name="Ye R."/>
            <person name="Li L."/>
            <person name="Wei W."/>
            <person name="Wang X."/>
            <person name="Wang C."/>
            <person name="Huo Q."/>
            <person name="Li W."/>
            <person name="Guo W."/>
            <person name="Chen H."/>
            <person name="Chen S."/>
            <person name="Zhou L."/>
            <person name="Zhou L."/>
            <person name="Ni X."/>
            <person name="Tian J."/>
            <person name="Zhou Y."/>
            <person name="Sheng Y."/>
            <person name="Liu T."/>
            <person name="Pan Y."/>
            <person name="Xia L."/>
            <person name="Li J."/>
            <person name="Zhao F."/>
            <person name="Cao W."/>
        </authorList>
    </citation>
    <scope>NUCLEOTIDE SEQUENCE</scope>
    <source>
        <strain evidence="2">Rmic-2018</strain>
        <tissue evidence="2">Larvae</tissue>
    </source>
</reference>
<dbReference type="VEuPathDB" id="VectorBase:LOC119169678"/>
<dbReference type="AlphaFoldDB" id="A0A9J6EXV2"/>
<dbReference type="EMBL" id="JABSTU010000001">
    <property type="protein sequence ID" value="KAH8039310.1"/>
    <property type="molecule type" value="Genomic_DNA"/>
</dbReference>
<sequence>MRKDERGSTDIKVTEAGDVALVRWKDNNLVMVASTQVSTGETKAVSRWSSSKKERIEVECPQAILEYNRHMGGVEKLDFIMSLYHIRAKTKNSRVLIAQDTLTPLADVIRQCRTFDQLKTRRYTPKFGRPANVTNIEGIENNQPLVLASTIWQIVREELGLYVQVAHQPSIYPPYLPPELERNVASFSSHRVVECIEDSNSTPRYQLRLYDRGPAYDA</sequence>
<evidence type="ECO:0000313" key="2">
    <source>
        <dbReference type="EMBL" id="KAH8039310.1"/>
    </source>
</evidence>
<dbReference type="PANTHER" id="PTHR47272">
    <property type="entry name" value="DDE_TNP_1_7 DOMAIN-CONTAINING PROTEIN"/>
    <property type="match status" value="1"/>
</dbReference>
<proteinExistence type="predicted"/>
<keyword evidence="3" id="KW-1185">Reference proteome</keyword>
<feature type="domain" description="PiggyBac transposable element-derived protein" evidence="1">
    <location>
        <begin position="5"/>
        <end position="94"/>
    </location>
</feature>
<dbReference type="Proteomes" id="UP000821866">
    <property type="component" value="Chromosome 1"/>
</dbReference>
<evidence type="ECO:0000313" key="3">
    <source>
        <dbReference type="Proteomes" id="UP000821866"/>
    </source>
</evidence>
<dbReference type="InterPro" id="IPR029526">
    <property type="entry name" value="PGBD"/>
</dbReference>
<name>A0A9J6EXV2_RHIMP</name>
<evidence type="ECO:0000259" key="1">
    <source>
        <dbReference type="Pfam" id="PF13843"/>
    </source>
</evidence>
<dbReference type="PANTHER" id="PTHR47272:SF1">
    <property type="entry name" value="PIGGYBAC TRANSPOSABLE ELEMENT-DERIVED PROTEIN 3-LIKE"/>
    <property type="match status" value="1"/>
</dbReference>